<proteinExistence type="predicted"/>
<evidence type="ECO:0000259" key="1">
    <source>
        <dbReference type="Pfam" id="PF05685"/>
    </source>
</evidence>
<sequence length="139" mass="15462">MSRSLPPRWALVTDVAFPFDDDNEFCPDLAVIPAEAEAENRSEYSPDLIEFVAEVVSPSSIRREYEVKPRWYASRGIANYLILDPLQGHAVTLWNPGPEGYRGRDTIPYGPDLTVDSPLGKLTIGTGRLPVDPKAPHRS</sequence>
<keyword evidence="2" id="KW-0540">Nuclease</keyword>
<accession>A0ABV1WTD8</accession>
<reference evidence="2 3" key="1">
    <citation type="submission" date="2024-06" db="EMBL/GenBank/DDBJ databases">
        <title>The Natural Products Discovery Center: Release of the First 8490 Sequenced Strains for Exploring Actinobacteria Biosynthetic Diversity.</title>
        <authorList>
            <person name="Kalkreuter E."/>
            <person name="Kautsar S.A."/>
            <person name="Yang D."/>
            <person name="Bader C.D."/>
            <person name="Teijaro C.N."/>
            <person name="Fluegel L."/>
            <person name="Davis C.M."/>
            <person name="Simpson J.R."/>
            <person name="Lauterbach L."/>
            <person name="Steele A.D."/>
            <person name="Gui C."/>
            <person name="Meng S."/>
            <person name="Li G."/>
            <person name="Viehrig K."/>
            <person name="Ye F."/>
            <person name="Su P."/>
            <person name="Kiefer A.F."/>
            <person name="Nichols A."/>
            <person name="Cepeda A.J."/>
            <person name="Yan W."/>
            <person name="Fan B."/>
            <person name="Jiang Y."/>
            <person name="Adhikari A."/>
            <person name="Zheng C.-J."/>
            <person name="Schuster L."/>
            <person name="Cowan T.M."/>
            <person name="Smanski M.J."/>
            <person name="Chevrette M.G."/>
            <person name="De Carvalho L.P.S."/>
            <person name="Shen B."/>
        </authorList>
    </citation>
    <scope>NUCLEOTIDE SEQUENCE [LARGE SCALE GENOMIC DNA]</scope>
    <source>
        <strain evidence="2 3">NPDC000234</strain>
    </source>
</reference>
<evidence type="ECO:0000313" key="3">
    <source>
        <dbReference type="Proteomes" id="UP001474181"/>
    </source>
</evidence>
<dbReference type="InterPro" id="IPR011335">
    <property type="entry name" value="Restrct_endonuc-II-like"/>
</dbReference>
<name>A0ABV1WTD8_9ACTN</name>
<dbReference type="Gene3D" id="3.90.1570.10">
    <property type="entry name" value="tt1808, chain A"/>
    <property type="match status" value="1"/>
</dbReference>
<dbReference type="InterPro" id="IPR012296">
    <property type="entry name" value="Nuclease_put_TT1808"/>
</dbReference>
<comment type="caution">
    <text evidence="2">The sequence shown here is derived from an EMBL/GenBank/DDBJ whole genome shotgun (WGS) entry which is preliminary data.</text>
</comment>
<dbReference type="EMBL" id="JBEPEK010000058">
    <property type="protein sequence ID" value="MER7179985.1"/>
    <property type="molecule type" value="Genomic_DNA"/>
</dbReference>
<dbReference type="Proteomes" id="UP001474181">
    <property type="component" value="Unassembled WGS sequence"/>
</dbReference>
<dbReference type="InterPro" id="IPR008538">
    <property type="entry name" value="Uma2"/>
</dbReference>
<keyword evidence="2" id="KW-0378">Hydrolase</keyword>
<dbReference type="GO" id="GO:0004519">
    <property type="term" value="F:endonuclease activity"/>
    <property type="evidence" value="ECO:0007669"/>
    <property type="project" value="UniProtKB-KW"/>
</dbReference>
<organism evidence="2 3">
    <name type="scientific">Streptomyces hyaluromycini</name>
    <dbReference type="NCBI Taxonomy" id="1377993"/>
    <lineage>
        <taxon>Bacteria</taxon>
        <taxon>Bacillati</taxon>
        <taxon>Actinomycetota</taxon>
        <taxon>Actinomycetes</taxon>
        <taxon>Kitasatosporales</taxon>
        <taxon>Streptomycetaceae</taxon>
        <taxon>Streptomyces</taxon>
    </lineage>
</organism>
<dbReference type="PANTHER" id="PTHR35400:SF3">
    <property type="entry name" value="SLL1072 PROTEIN"/>
    <property type="match status" value="1"/>
</dbReference>
<dbReference type="SUPFAM" id="SSF52980">
    <property type="entry name" value="Restriction endonuclease-like"/>
    <property type="match status" value="1"/>
</dbReference>
<dbReference type="RefSeq" id="WP_350779656.1">
    <property type="nucleotide sequence ID" value="NZ_JBEPEK010000058.1"/>
</dbReference>
<keyword evidence="3" id="KW-1185">Reference proteome</keyword>
<dbReference type="PANTHER" id="PTHR35400">
    <property type="entry name" value="SLR1083 PROTEIN"/>
    <property type="match status" value="1"/>
</dbReference>
<gene>
    <name evidence="2" type="ORF">ABT404_10980</name>
</gene>
<dbReference type="Pfam" id="PF05685">
    <property type="entry name" value="Uma2"/>
    <property type="match status" value="1"/>
</dbReference>
<keyword evidence="2" id="KW-0255">Endonuclease</keyword>
<protein>
    <submittedName>
        <fullName evidence="2">Uma2 family endonuclease</fullName>
    </submittedName>
</protein>
<feature type="domain" description="Putative restriction endonuclease" evidence="1">
    <location>
        <begin position="8"/>
        <end position="117"/>
    </location>
</feature>
<dbReference type="CDD" id="cd06260">
    <property type="entry name" value="DUF820-like"/>
    <property type="match status" value="1"/>
</dbReference>
<evidence type="ECO:0000313" key="2">
    <source>
        <dbReference type="EMBL" id="MER7179985.1"/>
    </source>
</evidence>